<keyword evidence="2" id="KW-0472">Membrane</keyword>
<protein>
    <submittedName>
        <fullName evidence="3">Uncharacterized protein</fullName>
    </submittedName>
</protein>
<evidence type="ECO:0000313" key="4">
    <source>
        <dbReference type="Proteomes" id="UP001164286"/>
    </source>
</evidence>
<feature type="region of interest" description="Disordered" evidence="1">
    <location>
        <begin position="162"/>
        <end position="187"/>
    </location>
</feature>
<reference evidence="3" key="1">
    <citation type="journal article" date="2022" name="G3 (Bethesda)">
        <title>High quality genome of the basidiomycete yeast Dioszegia hungarica PDD-24b-2 isolated from cloud water.</title>
        <authorList>
            <person name="Jarrige D."/>
            <person name="Haridas S."/>
            <person name="Bleykasten-Grosshans C."/>
            <person name="Joly M."/>
            <person name="Nadalig T."/>
            <person name="Sancelme M."/>
            <person name="Vuilleumier S."/>
            <person name="Grigoriev I.V."/>
            <person name="Amato P."/>
            <person name="Bringel F."/>
        </authorList>
    </citation>
    <scope>NUCLEOTIDE SEQUENCE</scope>
    <source>
        <strain evidence="3">PDD-24b-2</strain>
    </source>
</reference>
<evidence type="ECO:0000256" key="1">
    <source>
        <dbReference type="SAM" id="MobiDB-lite"/>
    </source>
</evidence>
<feature type="region of interest" description="Disordered" evidence="1">
    <location>
        <begin position="1"/>
        <end position="33"/>
    </location>
</feature>
<sequence>MPSSLPSQDTQWPTARGEEVELSDFPTVATDPSNTLSEAEVRCALASLQEKDRNRVLEDARDRSNSAAAYRITKAAACVALVGVAGIVASLGAGWGLAVRRGSINARNAFLKGQAGRSTVTVTNTATATETVCPTVATLELFPRETGQTDQGVDILRNEAGGESRCSVDVEGRSTQTPDASQKPPLVPLSTTLATIYVGQTGTPTMAYYDAGLEDGEVRGRNGASSVTVTNTVMGTATVTGTVCPATGTPTLRLLARETDTRWGDEEVPRHGQIAITAADGNTTVYELVSHTGEATSLTTPTSVPSSTVVTLVVEPTPTEPPPMRAPIRDPSPFSSRSRTAMLPRVRTRMPDGPAIV</sequence>
<gene>
    <name evidence="3" type="ORF">MKK02DRAFT_39898</name>
</gene>
<evidence type="ECO:0000313" key="3">
    <source>
        <dbReference type="EMBL" id="KAI9639578.1"/>
    </source>
</evidence>
<comment type="caution">
    <text evidence="3">The sequence shown here is derived from an EMBL/GenBank/DDBJ whole genome shotgun (WGS) entry which is preliminary data.</text>
</comment>
<organism evidence="3 4">
    <name type="scientific">Dioszegia hungarica</name>
    <dbReference type="NCBI Taxonomy" id="4972"/>
    <lineage>
        <taxon>Eukaryota</taxon>
        <taxon>Fungi</taxon>
        <taxon>Dikarya</taxon>
        <taxon>Basidiomycota</taxon>
        <taxon>Agaricomycotina</taxon>
        <taxon>Tremellomycetes</taxon>
        <taxon>Tremellales</taxon>
        <taxon>Bulleribasidiaceae</taxon>
        <taxon>Dioszegia</taxon>
    </lineage>
</organism>
<dbReference type="GeneID" id="77730037"/>
<keyword evidence="4" id="KW-1185">Reference proteome</keyword>
<dbReference type="EMBL" id="JAKWFO010000001">
    <property type="protein sequence ID" value="KAI9639578.1"/>
    <property type="molecule type" value="Genomic_DNA"/>
</dbReference>
<dbReference type="Proteomes" id="UP001164286">
    <property type="component" value="Unassembled WGS sequence"/>
</dbReference>
<dbReference type="AlphaFoldDB" id="A0AA38HDE9"/>
<feature type="transmembrane region" description="Helical" evidence="2">
    <location>
        <begin position="75"/>
        <end position="98"/>
    </location>
</feature>
<feature type="compositionally biased region" description="Polar residues" evidence="1">
    <location>
        <begin position="1"/>
        <end position="13"/>
    </location>
</feature>
<accession>A0AA38HDE9</accession>
<feature type="region of interest" description="Disordered" evidence="1">
    <location>
        <begin position="316"/>
        <end position="338"/>
    </location>
</feature>
<dbReference type="RefSeq" id="XP_052949355.1">
    <property type="nucleotide sequence ID" value="XM_053090832.1"/>
</dbReference>
<proteinExistence type="predicted"/>
<feature type="compositionally biased region" description="Basic and acidic residues" evidence="1">
    <location>
        <begin position="162"/>
        <end position="172"/>
    </location>
</feature>
<keyword evidence="2" id="KW-1133">Transmembrane helix</keyword>
<evidence type="ECO:0000256" key="2">
    <source>
        <dbReference type="SAM" id="Phobius"/>
    </source>
</evidence>
<name>A0AA38HDE9_9TREE</name>
<keyword evidence="2" id="KW-0812">Transmembrane</keyword>